<dbReference type="GO" id="GO:0008270">
    <property type="term" value="F:zinc ion binding"/>
    <property type="evidence" value="ECO:0007669"/>
    <property type="project" value="InterPro"/>
</dbReference>
<dbReference type="KEGG" id="plm:Plim_0989"/>
<dbReference type="Proteomes" id="UP000002220">
    <property type="component" value="Chromosome"/>
</dbReference>
<accession>D5ST64</accession>
<feature type="domain" description="DNA primase/helicase Gp4 N-terminal Bacteriophage T7-like" evidence="2">
    <location>
        <begin position="38"/>
        <end position="76"/>
    </location>
</feature>
<dbReference type="GO" id="GO:0006260">
    <property type="term" value="P:DNA replication"/>
    <property type="evidence" value="ECO:0007669"/>
    <property type="project" value="InterPro"/>
</dbReference>
<evidence type="ECO:0000259" key="2">
    <source>
        <dbReference type="SMART" id="SM00778"/>
    </source>
</evidence>
<dbReference type="Pfam" id="PF08273">
    <property type="entry name" value="Zn_Ribbon_Prim"/>
    <property type="match status" value="1"/>
</dbReference>
<dbReference type="InterPro" id="IPR025048">
    <property type="entry name" value="DUF3987"/>
</dbReference>
<gene>
    <name evidence="3" type="ordered locus">Plim_0989</name>
</gene>
<proteinExistence type="predicted"/>
<dbReference type="GO" id="GO:0003677">
    <property type="term" value="F:DNA binding"/>
    <property type="evidence" value="ECO:0007669"/>
    <property type="project" value="InterPro"/>
</dbReference>
<evidence type="ECO:0000256" key="1">
    <source>
        <dbReference type="SAM" id="MobiDB-lite"/>
    </source>
</evidence>
<dbReference type="InterPro" id="IPR013237">
    <property type="entry name" value="Phage_T7_Gp4_N"/>
</dbReference>
<dbReference type="SUPFAM" id="SSF57783">
    <property type="entry name" value="Zinc beta-ribbon"/>
    <property type="match status" value="1"/>
</dbReference>
<dbReference type="Gene3D" id="3.90.580.10">
    <property type="entry name" value="Zinc finger, CHC2-type domain"/>
    <property type="match status" value="1"/>
</dbReference>
<dbReference type="GO" id="GO:0004386">
    <property type="term" value="F:helicase activity"/>
    <property type="evidence" value="ECO:0007669"/>
    <property type="project" value="InterPro"/>
</dbReference>
<reference evidence="3 4" key="1">
    <citation type="journal article" date="2010" name="Stand. Genomic Sci.">
        <title>Complete genome sequence of Planctomyces limnophilus type strain (Mu 290).</title>
        <authorList>
            <person name="Labutti K."/>
            <person name="Sikorski J."/>
            <person name="Schneider S."/>
            <person name="Nolan M."/>
            <person name="Lucas S."/>
            <person name="Glavina Del Rio T."/>
            <person name="Tice H."/>
            <person name="Cheng J.F."/>
            <person name="Goodwin L."/>
            <person name="Pitluck S."/>
            <person name="Liolios K."/>
            <person name="Ivanova N."/>
            <person name="Mavromatis K."/>
            <person name="Mikhailova N."/>
            <person name="Pati A."/>
            <person name="Chen A."/>
            <person name="Palaniappan K."/>
            <person name="Land M."/>
            <person name="Hauser L."/>
            <person name="Chang Y.J."/>
            <person name="Jeffries C.D."/>
            <person name="Tindall B.J."/>
            <person name="Rohde M."/>
            <person name="Goker M."/>
            <person name="Woyke T."/>
            <person name="Bristow J."/>
            <person name="Eisen J.A."/>
            <person name="Markowitz V."/>
            <person name="Hugenholtz P."/>
            <person name="Kyrpides N.C."/>
            <person name="Klenk H.P."/>
            <person name="Lapidus A."/>
        </authorList>
    </citation>
    <scope>NUCLEOTIDE SEQUENCE [LARGE SCALE GENOMIC DNA]</scope>
    <source>
        <strain evidence="4">ATCC 43296 / DSM 3776 / IFAM 1008 / 290</strain>
    </source>
</reference>
<keyword evidence="4" id="KW-1185">Reference proteome</keyword>
<dbReference type="EMBL" id="CP001744">
    <property type="protein sequence ID" value="ADG66832.1"/>
    <property type="molecule type" value="Genomic_DNA"/>
</dbReference>
<sequence length="866" mass="95678">MNHPSQSLDANEIKAAARGQWEMILSTVGGIDSALLDGKHHPCPKCGGTDRFRMLDADAGSLYCNQCFNERNGDGLAAVQWLRGCDFPEALRLVADELRLNTGQPSAKREPISRPVKPMAEPPDFDSKVERFDNPEALFDEYLAAVGPATLQSLRDAAACSVWWPATGNHRQRCLLLPATLPGGQRPVGVILRRVDGKPFPAIPNGLPERKTHTVGGSRDGWVVIGGWQRFAEARIVWKCEGVPDALALAKHLPAGHIAFTNICGCKPIPDELPDFGGKELRVIGDSDEPGQTGARKFAERVATVQQTATIKLLPALHEVTPTHGLDLRDFFKEGGTLEGLEALAANAEQIEPAGNEISNGAGTFVDNKSLLIEPFREFPVEALPHPVRGFVLTAAAALGCDPSFIALPLLVACAAAIGNTRRLQMRRGWTEPAILWGIIVGFSGEAKTPALEIALRAIKERQRTAVREWQSLMRDYEAQLPAYRRDLKDFEKGKLKEAPVEPVEPACKQLLTSDATIEALAGLLVDQPRGMLVAVDELAGWFASHERYSSGDSSAPWLELFGGHSLTINRKTGQKRLYIPNASVSIIGGIQPFTLKQHLTSKHRASGMAARFLMTMPPRRKLEWTECEIPDELFDAMKGLFNRLLALEPEPPEGEFDEPRAKLLRFDAAAKSRFIQFHDLHASEQRELDSELAASWSKLRAYAGRLAIVIHGIRWANGEIAPERELIVDAETVDAAVRLVEWFGNETRRVYATLRETEGQAEMRDFLDWLVQRGGEITPRELVQSRRQFKDVSEARTYLSGLEALGYGSWREACSGGRPKRTFVLSPQYQRNTFVDNESLNAFPISLGDRFIDENELAAIHADFD</sequence>
<dbReference type="HOGENOM" id="CLU_330886_0_0_0"/>
<dbReference type="eggNOG" id="COG0714">
    <property type="taxonomic scope" value="Bacteria"/>
</dbReference>
<dbReference type="eggNOG" id="COG4643">
    <property type="taxonomic scope" value="Bacteria"/>
</dbReference>
<dbReference type="RefSeq" id="WP_013109263.1">
    <property type="nucleotide sequence ID" value="NC_014148.1"/>
</dbReference>
<dbReference type="STRING" id="521674.Plim_0989"/>
<dbReference type="Pfam" id="PF13148">
    <property type="entry name" value="DUF3987"/>
    <property type="match status" value="1"/>
</dbReference>
<organism evidence="3 4">
    <name type="scientific">Planctopirus limnophila (strain ATCC 43296 / DSM 3776 / IFAM 1008 / Mu 290)</name>
    <name type="common">Planctomyces limnophilus</name>
    <dbReference type="NCBI Taxonomy" id="521674"/>
    <lineage>
        <taxon>Bacteria</taxon>
        <taxon>Pseudomonadati</taxon>
        <taxon>Planctomycetota</taxon>
        <taxon>Planctomycetia</taxon>
        <taxon>Planctomycetales</taxon>
        <taxon>Planctomycetaceae</taxon>
        <taxon>Planctopirus</taxon>
    </lineage>
</organism>
<dbReference type="InterPro" id="IPR036977">
    <property type="entry name" value="DNA_primase_Znf_CHC2"/>
</dbReference>
<dbReference type="AlphaFoldDB" id="D5ST64"/>
<evidence type="ECO:0000313" key="3">
    <source>
        <dbReference type="EMBL" id="ADG66832.1"/>
    </source>
</evidence>
<name>D5ST64_PLAL2</name>
<dbReference type="SMART" id="SM00778">
    <property type="entry name" value="Prim_Zn_Ribbon"/>
    <property type="match status" value="1"/>
</dbReference>
<protein>
    <submittedName>
        <fullName evidence="3">P4 alpha zinc-binding domain protein</fullName>
    </submittedName>
</protein>
<evidence type="ECO:0000313" key="4">
    <source>
        <dbReference type="Proteomes" id="UP000002220"/>
    </source>
</evidence>
<dbReference type="OrthoDB" id="279540at2"/>
<feature type="region of interest" description="Disordered" evidence="1">
    <location>
        <begin position="102"/>
        <end position="127"/>
    </location>
</feature>